<name>G5SUA6_9BACT</name>
<accession>G5SUA6</accession>
<dbReference type="AlphaFoldDB" id="G5SUA6"/>
<reference evidence="1 2" key="1">
    <citation type="submission" date="2011-03" db="EMBL/GenBank/DDBJ databases">
        <authorList>
            <person name="Weinstock G."/>
            <person name="Sodergren E."/>
            <person name="Clifton S."/>
            <person name="Fulton L."/>
            <person name="Fulton B."/>
            <person name="Courtney L."/>
            <person name="Fronick C."/>
            <person name="Harrison M."/>
            <person name="Strong C."/>
            <person name="Farmer C."/>
            <person name="Delahaunty K."/>
            <person name="Markovic C."/>
            <person name="Hall O."/>
            <person name="Minx P."/>
            <person name="Tomlinson C."/>
            <person name="Mitreva M."/>
            <person name="Hou S."/>
            <person name="Chen J."/>
            <person name="Wollam A."/>
            <person name="Pepin K.H."/>
            <person name="Johnson M."/>
            <person name="Bhonagiri V."/>
            <person name="Zhang X."/>
            <person name="Suruliraj S."/>
            <person name="Warren W."/>
            <person name="Chinwalla A."/>
            <person name="Mardis E.R."/>
            <person name="Wilson R.K."/>
        </authorList>
    </citation>
    <scope>NUCLEOTIDE SEQUENCE [LARGE SCALE GENOMIC DNA]</scope>
    <source>
        <strain evidence="1 2">YIT 11840</strain>
    </source>
</reference>
<dbReference type="STRING" id="762968.HMPREF9441_02964"/>
<evidence type="ECO:0000313" key="2">
    <source>
        <dbReference type="Proteomes" id="UP000003598"/>
    </source>
</evidence>
<dbReference type="OrthoDB" id="9905591at2"/>
<proteinExistence type="predicted"/>
<dbReference type="HOGENOM" id="CLU_2220612_0_0_10"/>
<keyword evidence="2" id="KW-1185">Reference proteome</keyword>
<comment type="caution">
    <text evidence="1">The sequence shown here is derived from an EMBL/GenBank/DDBJ whole genome shotgun (WGS) entry which is preliminary data.</text>
</comment>
<protein>
    <submittedName>
        <fullName evidence="1">Uncharacterized protein</fullName>
    </submittedName>
</protein>
<dbReference type="GeneID" id="93558275"/>
<gene>
    <name evidence="1" type="ORF">HMPREF9441_02964</name>
</gene>
<dbReference type="Proteomes" id="UP000003598">
    <property type="component" value="Unassembled WGS sequence"/>
</dbReference>
<dbReference type="EMBL" id="AFFY01000045">
    <property type="protein sequence ID" value="EHG99349.1"/>
    <property type="molecule type" value="Genomic_DNA"/>
</dbReference>
<organism evidence="1 2">
    <name type="scientific">Paraprevotella clara YIT 11840</name>
    <dbReference type="NCBI Taxonomy" id="762968"/>
    <lineage>
        <taxon>Bacteria</taxon>
        <taxon>Pseudomonadati</taxon>
        <taxon>Bacteroidota</taxon>
        <taxon>Bacteroidia</taxon>
        <taxon>Bacteroidales</taxon>
        <taxon>Prevotellaceae</taxon>
        <taxon>Paraprevotella</taxon>
    </lineage>
</organism>
<sequence length="106" mass="11775">MKHIAFHKVYWPSGRFAVMPVITVDEKGFYQSYCILTGEMPAVIWNGGIGLLLPPDVVPQPSDCIAALLRKANPDIGPDALRLWRADGLPADADILTPVIRWYPVF</sequence>
<evidence type="ECO:0000313" key="1">
    <source>
        <dbReference type="EMBL" id="EHG99349.1"/>
    </source>
</evidence>
<dbReference type="PATRIC" id="fig|762968.3.peg.2635"/>
<dbReference type="RefSeq" id="WP_008621861.1">
    <property type="nucleotide sequence ID" value="NZ_JH376616.1"/>
</dbReference>